<gene>
    <name evidence="1" type="primary">ga00713</name>
    <name evidence="1" type="ORF">PR202_ga00713</name>
</gene>
<dbReference type="PANTHER" id="PTHR46951">
    <property type="entry name" value="BED-TYPE DOMAIN-CONTAINING PROTEIN"/>
    <property type="match status" value="1"/>
</dbReference>
<reference evidence="1" key="2">
    <citation type="submission" date="2021-12" db="EMBL/GenBank/DDBJ databases">
        <title>Resequencing data analysis of finger millet.</title>
        <authorList>
            <person name="Hatakeyama M."/>
            <person name="Aluri S."/>
            <person name="Balachadran M.T."/>
            <person name="Sivarajan S.R."/>
            <person name="Poveda L."/>
            <person name="Shimizu-Inatsugi R."/>
            <person name="Schlapbach R."/>
            <person name="Sreeman S.M."/>
            <person name="Shimizu K.K."/>
        </authorList>
    </citation>
    <scope>NUCLEOTIDE SEQUENCE</scope>
</reference>
<name>A0AAV5BEX7_ELECO</name>
<dbReference type="PANTHER" id="PTHR46951:SF2">
    <property type="entry name" value="BED-TYPE DOMAIN-CONTAINING PROTEIN"/>
    <property type="match status" value="1"/>
</dbReference>
<dbReference type="EMBL" id="BQKI01000001">
    <property type="protein sequence ID" value="GJM84990.1"/>
    <property type="molecule type" value="Genomic_DNA"/>
</dbReference>
<sequence>MTERNQSDDVWEHGVNTYPGFIYKYCKCSKKGGDATRFKQHLAGRGGNMVSYDRVPPDVRAYYLRQLDRTADKKKERQRESLRREEIAAEGNVIYDVEDDNDDELHAHLVVQDDNLGELQRITGTSSLTQWERKMWVTHT</sequence>
<accession>A0AAV5BEX7</accession>
<protein>
    <submittedName>
        <fullName evidence="1">Uncharacterized protein</fullName>
    </submittedName>
</protein>
<proteinExistence type="predicted"/>
<dbReference type="Proteomes" id="UP001054889">
    <property type="component" value="Unassembled WGS sequence"/>
</dbReference>
<keyword evidence="2" id="KW-1185">Reference proteome</keyword>
<reference evidence="1" key="1">
    <citation type="journal article" date="2018" name="DNA Res.">
        <title>Multiple hybrid de novo genome assembly of finger millet, an orphan allotetraploid crop.</title>
        <authorList>
            <person name="Hatakeyama M."/>
            <person name="Aluri S."/>
            <person name="Balachadran M.T."/>
            <person name="Sivarajan S.R."/>
            <person name="Patrignani A."/>
            <person name="Gruter S."/>
            <person name="Poveda L."/>
            <person name="Shimizu-Inatsugi R."/>
            <person name="Baeten J."/>
            <person name="Francoijs K.J."/>
            <person name="Nataraja K.N."/>
            <person name="Reddy Y.A.N."/>
            <person name="Phadnis S."/>
            <person name="Ravikumar R.L."/>
            <person name="Schlapbach R."/>
            <person name="Sreeman S.M."/>
            <person name="Shimizu K.K."/>
        </authorList>
    </citation>
    <scope>NUCLEOTIDE SEQUENCE</scope>
</reference>
<evidence type="ECO:0000313" key="2">
    <source>
        <dbReference type="Proteomes" id="UP001054889"/>
    </source>
</evidence>
<comment type="caution">
    <text evidence="1">The sequence shown here is derived from an EMBL/GenBank/DDBJ whole genome shotgun (WGS) entry which is preliminary data.</text>
</comment>
<dbReference type="AlphaFoldDB" id="A0AAV5BEX7"/>
<evidence type="ECO:0000313" key="1">
    <source>
        <dbReference type="EMBL" id="GJM84990.1"/>
    </source>
</evidence>
<organism evidence="1 2">
    <name type="scientific">Eleusine coracana subsp. coracana</name>
    <dbReference type="NCBI Taxonomy" id="191504"/>
    <lineage>
        <taxon>Eukaryota</taxon>
        <taxon>Viridiplantae</taxon>
        <taxon>Streptophyta</taxon>
        <taxon>Embryophyta</taxon>
        <taxon>Tracheophyta</taxon>
        <taxon>Spermatophyta</taxon>
        <taxon>Magnoliopsida</taxon>
        <taxon>Liliopsida</taxon>
        <taxon>Poales</taxon>
        <taxon>Poaceae</taxon>
        <taxon>PACMAD clade</taxon>
        <taxon>Chloridoideae</taxon>
        <taxon>Cynodonteae</taxon>
        <taxon>Eleusininae</taxon>
        <taxon>Eleusine</taxon>
    </lineage>
</organism>